<feature type="chain" id="PRO_5041955368" description="Peptidase S54 rhomboid domain-containing protein" evidence="8">
    <location>
        <begin position="19"/>
        <end position="495"/>
    </location>
</feature>
<dbReference type="GO" id="GO:0016020">
    <property type="term" value="C:membrane"/>
    <property type="evidence" value="ECO:0007669"/>
    <property type="project" value="UniProtKB-SubCell"/>
</dbReference>
<accession>A0AAD7JKU7</accession>
<feature type="transmembrane region" description="Helical" evidence="7">
    <location>
        <begin position="392"/>
        <end position="413"/>
    </location>
</feature>
<keyword evidence="6 7" id="KW-0472">Membrane</keyword>
<dbReference type="InterPro" id="IPR050925">
    <property type="entry name" value="Rhomboid_protease_S54"/>
</dbReference>
<dbReference type="AlphaFoldDB" id="A0AAD7JKU7"/>
<comment type="subcellular location">
    <subcellularLocation>
        <location evidence="1">Membrane</location>
        <topology evidence="1">Multi-pass membrane protein</topology>
    </subcellularLocation>
</comment>
<proteinExistence type="inferred from homology"/>
<evidence type="ECO:0000313" key="10">
    <source>
        <dbReference type="EMBL" id="KAJ7765407.1"/>
    </source>
</evidence>
<reference evidence="10" key="1">
    <citation type="submission" date="2023-03" db="EMBL/GenBank/DDBJ databases">
        <title>Massive genome expansion in bonnet fungi (Mycena s.s.) driven by repeated elements and novel gene families across ecological guilds.</title>
        <authorList>
            <consortium name="Lawrence Berkeley National Laboratory"/>
            <person name="Harder C.B."/>
            <person name="Miyauchi S."/>
            <person name="Viragh M."/>
            <person name="Kuo A."/>
            <person name="Thoen E."/>
            <person name="Andreopoulos B."/>
            <person name="Lu D."/>
            <person name="Skrede I."/>
            <person name="Drula E."/>
            <person name="Henrissat B."/>
            <person name="Morin E."/>
            <person name="Kohler A."/>
            <person name="Barry K."/>
            <person name="LaButti K."/>
            <person name="Morin E."/>
            <person name="Salamov A."/>
            <person name="Lipzen A."/>
            <person name="Mereny Z."/>
            <person name="Hegedus B."/>
            <person name="Baldrian P."/>
            <person name="Stursova M."/>
            <person name="Weitz H."/>
            <person name="Taylor A."/>
            <person name="Grigoriev I.V."/>
            <person name="Nagy L.G."/>
            <person name="Martin F."/>
            <person name="Kauserud H."/>
        </authorList>
    </citation>
    <scope>NUCLEOTIDE SEQUENCE</scope>
    <source>
        <strain evidence="10">CBHHK188m</strain>
    </source>
</reference>
<dbReference type="GO" id="GO:0004252">
    <property type="term" value="F:serine-type endopeptidase activity"/>
    <property type="evidence" value="ECO:0007669"/>
    <property type="project" value="InterPro"/>
</dbReference>
<evidence type="ECO:0000313" key="11">
    <source>
        <dbReference type="Proteomes" id="UP001215280"/>
    </source>
</evidence>
<keyword evidence="8" id="KW-0732">Signal</keyword>
<keyword evidence="3 7" id="KW-0812">Transmembrane</keyword>
<dbReference type="PANTHER" id="PTHR43731:SF14">
    <property type="entry name" value="PRESENILIN-ASSOCIATED RHOMBOID-LIKE PROTEIN, MITOCHONDRIAL"/>
    <property type="match status" value="1"/>
</dbReference>
<evidence type="ECO:0000256" key="6">
    <source>
        <dbReference type="ARBA" id="ARBA00023136"/>
    </source>
</evidence>
<evidence type="ECO:0000256" key="5">
    <source>
        <dbReference type="ARBA" id="ARBA00022989"/>
    </source>
</evidence>
<dbReference type="SUPFAM" id="SSF144091">
    <property type="entry name" value="Rhomboid-like"/>
    <property type="match status" value="1"/>
</dbReference>
<comment type="caution">
    <text evidence="10">The sequence shown here is derived from an EMBL/GenBank/DDBJ whole genome shotgun (WGS) entry which is preliminary data.</text>
</comment>
<dbReference type="InterPro" id="IPR035952">
    <property type="entry name" value="Rhomboid-like_sf"/>
</dbReference>
<feature type="domain" description="Peptidase S54 rhomboid" evidence="9">
    <location>
        <begin position="297"/>
        <end position="469"/>
    </location>
</feature>
<keyword evidence="5 7" id="KW-1133">Transmembrane helix</keyword>
<sequence>MLFLCICALMMVNTMTFAIPVDSNNTRPPDLNLRSALNTTATDLLHSWGPSVLFDWVDRTAYPNTNSTAQQLCQKIGSQLEPLTFNGIFQNIGGTAKVIAGVTPLIAEAAVKSYFTTPILFATRRRTRFSRSMSEASSSEPTLLYQDGTEVLRRADPPRNQILFVGFVTFSVFLWAAVKTNTDTDEWVEKITQSGQTDWVNNRTIMQARMQELVLTLRRWGVSVAQKTQSLPEIPRTTIREAYVNVAQKYGNASDALKLCYGICAFNGAVFLAWKIPGLAGFMNNNFVHRPMSGRSLTLLTSVFSHEGLMHFVFNAMALTSFGYAAGEYLDKQQANGPSKRLESNSAYHFLAFFVSAGLFASLASHVVRVNAYNRVVSQLSTGARTNLRPNLIGSLGASGAVYAAVTLSALAYPEAKVTLIFLPFPMPIQYGVGGLIMFDVIGLLRGWRVLDHIAHLGGGVFGIWYYFYGPRLWDYWRGASAYMFDDKPKDRRLV</sequence>
<feature type="transmembrane region" description="Helical" evidence="7">
    <location>
        <begin position="303"/>
        <end position="326"/>
    </location>
</feature>
<feature type="transmembrane region" description="Helical" evidence="7">
    <location>
        <begin position="450"/>
        <end position="469"/>
    </location>
</feature>
<evidence type="ECO:0000259" key="9">
    <source>
        <dbReference type="Pfam" id="PF01694"/>
    </source>
</evidence>
<evidence type="ECO:0000256" key="2">
    <source>
        <dbReference type="ARBA" id="ARBA00009045"/>
    </source>
</evidence>
<keyword evidence="11" id="KW-1185">Reference proteome</keyword>
<evidence type="ECO:0000256" key="7">
    <source>
        <dbReference type="SAM" id="Phobius"/>
    </source>
</evidence>
<dbReference type="EMBL" id="JARJLG010000035">
    <property type="protein sequence ID" value="KAJ7765407.1"/>
    <property type="molecule type" value="Genomic_DNA"/>
</dbReference>
<dbReference type="Pfam" id="PF01694">
    <property type="entry name" value="Rhomboid"/>
    <property type="match status" value="1"/>
</dbReference>
<dbReference type="Gene3D" id="1.20.1540.10">
    <property type="entry name" value="Rhomboid-like"/>
    <property type="match status" value="1"/>
</dbReference>
<protein>
    <recommendedName>
        <fullName evidence="9">Peptidase S54 rhomboid domain-containing protein</fullName>
    </recommendedName>
</protein>
<feature type="transmembrane region" description="Helical" evidence="7">
    <location>
        <begin position="420"/>
        <end position="444"/>
    </location>
</feature>
<keyword evidence="4" id="KW-0378">Hydrolase</keyword>
<evidence type="ECO:0000256" key="3">
    <source>
        <dbReference type="ARBA" id="ARBA00022692"/>
    </source>
</evidence>
<name>A0AAD7JKU7_9AGAR</name>
<feature type="signal peptide" evidence="8">
    <location>
        <begin position="1"/>
        <end position="18"/>
    </location>
</feature>
<feature type="transmembrane region" description="Helical" evidence="7">
    <location>
        <begin position="347"/>
        <end position="372"/>
    </location>
</feature>
<feature type="transmembrane region" description="Helical" evidence="7">
    <location>
        <begin position="162"/>
        <end position="178"/>
    </location>
</feature>
<organism evidence="10 11">
    <name type="scientific">Mycena maculata</name>
    <dbReference type="NCBI Taxonomy" id="230809"/>
    <lineage>
        <taxon>Eukaryota</taxon>
        <taxon>Fungi</taxon>
        <taxon>Dikarya</taxon>
        <taxon>Basidiomycota</taxon>
        <taxon>Agaricomycotina</taxon>
        <taxon>Agaricomycetes</taxon>
        <taxon>Agaricomycetidae</taxon>
        <taxon>Agaricales</taxon>
        <taxon>Marasmiineae</taxon>
        <taxon>Mycenaceae</taxon>
        <taxon>Mycena</taxon>
    </lineage>
</organism>
<feature type="transmembrane region" description="Helical" evidence="7">
    <location>
        <begin position="259"/>
        <end position="283"/>
    </location>
</feature>
<comment type="similarity">
    <text evidence="2">Belongs to the peptidase S54 family.</text>
</comment>
<dbReference type="GO" id="GO:0006465">
    <property type="term" value="P:signal peptide processing"/>
    <property type="evidence" value="ECO:0007669"/>
    <property type="project" value="TreeGrafter"/>
</dbReference>
<evidence type="ECO:0000256" key="4">
    <source>
        <dbReference type="ARBA" id="ARBA00022801"/>
    </source>
</evidence>
<dbReference type="Proteomes" id="UP001215280">
    <property type="component" value="Unassembled WGS sequence"/>
</dbReference>
<dbReference type="InterPro" id="IPR022764">
    <property type="entry name" value="Peptidase_S54_rhomboid_dom"/>
</dbReference>
<evidence type="ECO:0000256" key="8">
    <source>
        <dbReference type="SAM" id="SignalP"/>
    </source>
</evidence>
<gene>
    <name evidence="10" type="ORF">DFH07DRAFT_938876</name>
</gene>
<dbReference type="PANTHER" id="PTHR43731">
    <property type="entry name" value="RHOMBOID PROTEASE"/>
    <property type="match status" value="1"/>
</dbReference>
<evidence type="ECO:0000256" key="1">
    <source>
        <dbReference type="ARBA" id="ARBA00004141"/>
    </source>
</evidence>